<sequence>MTSGGRRAAGAKPLRAPIAVRLASTDSTDSMEASCGPAAGGFVACG</sequence>
<organism evidence="1 2">
    <name type="scientific">Burkholderia thailandensis</name>
    <dbReference type="NCBI Taxonomy" id="57975"/>
    <lineage>
        <taxon>Bacteria</taxon>
        <taxon>Pseudomonadati</taxon>
        <taxon>Pseudomonadota</taxon>
        <taxon>Betaproteobacteria</taxon>
        <taxon>Burkholderiales</taxon>
        <taxon>Burkholderiaceae</taxon>
        <taxon>Burkholderia</taxon>
        <taxon>pseudomallei group</taxon>
    </lineage>
</organism>
<dbReference type="EMBL" id="QXCT01000002">
    <property type="protein sequence ID" value="MDW9256204.1"/>
    <property type="molecule type" value="Genomic_DNA"/>
</dbReference>
<proteinExistence type="predicted"/>
<evidence type="ECO:0000313" key="1">
    <source>
        <dbReference type="EMBL" id="MDW9256204.1"/>
    </source>
</evidence>
<evidence type="ECO:0000313" key="2">
    <source>
        <dbReference type="Proteomes" id="UP001272137"/>
    </source>
</evidence>
<reference evidence="1" key="1">
    <citation type="submission" date="2018-08" db="EMBL/GenBank/DDBJ databases">
        <title>Identification of Burkholderia cepacia strains that express a Burkholderia pseudomallei-like capsular polysaccharide.</title>
        <authorList>
            <person name="Burtnick M.N."/>
            <person name="Vongsouvath M."/>
            <person name="Newton P."/>
            <person name="Wuthiekanun V."/>
            <person name="Limmathurotsakul D."/>
            <person name="Brett P.J."/>
            <person name="Chantratita N."/>
            <person name="Dance D.A."/>
        </authorList>
    </citation>
    <scope>NUCLEOTIDE SEQUENCE</scope>
    <source>
        <strain evidence="1">SBXCC001</strain>
    </source>
</reference>
<gene>
    <name evidence="1" type="ORF">C7S16_2049</name>
</gene>
<dbReference type="AlphaFoldDB" id="A0AAW9D3G1"/>
<accession>A0AAW9D3G1</accession>
<dbReference type="Proteomes" id="UP001272137">
    <property type="component" value="Unassembled WGS sequence"/>
</dbReference>
<comment type="caution">
    <text evidence="1">The sequence shown here is derived from an EMBL/GenBank/DDBJ whole genome shotgun (WGS) entry which is preliminary data.</text>
</comment>
<protein>
    <submittedName>
        <fullName evidence="1">Uncharacterized protein</fullName>
    </submittedName>
</protein>
<name>A0AAW9D3G1_BURTH</name>